<dbReference type="Pfam" id="PF00480">
    <property type="entry name" value="ROK"/>
    <property type="match status" value="1"/>
</dbReference>
<comment type="similarity">
    <text evidence="2">Belongs to the ROK (NagC/XylR) family.</text>
</comment>
<name>A0A938XUF9_9BACL</name>
<keyword evidence="4" id="KW-0808">Transferase</keyword>
<dbReference type="EMBL" id="JAFBEB010000007">
    <property type="protein sequence ID" value="MBM7590678.1"/>
    <property type="molecule type" value="Genomic_DNA"/>
</dbReference>
<evidence type="ECO:0000256" key="2">
    <source>
        <dbReference type="ARBA" id="ARBA00006479"/>
    </source>
</evidence>
<keyword evidence="4" id="KW-0418">Kinase</keyword>
<dbReference type="Proteomes" id="UP000717624">
    <property type="component" value="Unassembled WGS sequence"/>
</dbReference>
<gene>
    <name evidence="4" type="ORF">JOD01_002288</name>
</gene>
<dbReference type="Pfam" id="PF13412">
    <property type="entry name" value="HTH_24"/>
    <property type="match status" value="1"/>
</dbReference>
<dbReference type="InterPro" id="IPR036390">
    <property type="entry name" value="WH_DNA-bd_sf"/>
</dbReference>
<dbReference type="GO" id="GO:0016301">
    <property type="term" value="F:kinase activity"/>
    <property type="evidence" value="ECO:0007669"/>
    <property type="project" value="UniProtKB-KW"/>
</dbReference>
<comment type="caution">
    <text evidence="4">The sequence shown here is derived from an EMBL/GenBank/DDBJ whole genome shotgun (WGS) entry which is preliminary data.</text>
</comment>
<evidence type="ECO:0000256" key="1">
    <source>
        <dbReference type="ARBA" id="ARBA00002486"/>
    </source>
</evidence>
<protein>
    <submittedName>
        <fullName evidence="4">NBD/HSP70 family sugar kinase</fullName>
    </submittedName>
</protein>
<evidence type="ECO:0000313" key="5">
    <source>
        <dbReference type="Proteomes" id="UP000717624"/>
    </source>
</evidence>
<dbReference type="AlphaFoldDB" id="A0A938XUF9"/>
<dbReference type="GO" id="GO:0042732">
    <property type="term" value="P:D-xylose metabolic process"/>
    <property type="evidence" value="ECO:0007669"/>
    <property type="project" value="UniProtKB-KW"/>
</dbReference>
<dbReference type="InterPro" id="IPR000600">
    <property type="entry name" value="ROK"/>
</dbReference>
<evidence type="ECO:0000256" key="3">
    <source>
        <dbReference type="ARBA" id="ARBA00022629"/>
    </source>
</evidence>
<dbReference type="InterPro" id="IPR043129">
    <property type="entry name" value="ATPase_NBD"/>
</dbReference>
<comment type="function">
    <text evidence="1">Transcriptional repressor of xylose-utilizing enzymes.</text>
</comment>
<keyword evidence="3" id="KW-0119">Carbohydrate metabolism</keyword>
<keyword evidence="3" id="KW-0859">Xylose metabolism</keyword>
<dbReference type="PANTHER" id="PTHR18964:SF149">
    <property type="entry name" value="BIFUNCTIONAL UDP-N-ACETYLGLUCOSAMINE 2-EPIMERASE_N-ACETYLMANNOSAMINE KINASE"/>
    <property type="match status" value="1"/>
</dbReference>
<organism evidence="4 5">
    <name type="scientific">Brevibacillus fulvus</name>
    <dbReference type="NCBI Taxonomy" id="1125967"/>
    <lineage>
        <taxon>Bacteria</taxon>
        <taxon>Bacillati</taxon>
        <taxon>Bacillota</taxon>
        <taxon>Bacilli</taxon>
        <taxon>Bacillales</taxon>
        <taxon>Paenibacillaceae</taxon>
        <taxon>Brevibacillus</taxon>
    </lineage>
</organism>
<dbReference type="Gene3D" id="3.30.420.40">
    <property type="match status" value="2"/>
</dbReference>
<dbReference type="SUPFAM" id="SSF46785">
    <property type="entry name" value="Winged helix' DNA-binding domain"/>
    <property type="match status" value="1"/>
</dbReference>
<dbReference type="Gene3D" id="1.10.10.10">
    <property type="entry name" value="Winged helix-like DNA-binding domain superfamily/Winged helix DNA-binding domain"/>
    <property type="match status" value="1"/>
</dbReference>
<proteinExistence type="inferred from homology"/>
<sequence length="381" mass="40718">MLKWINKAEILSQLKEHGQISRAELSKRTKLSRPCVSSLVEEMIEAGLICEVGIGHSTGGRRPILLECNYQAYAIVGAIFDGSLLQMALTDLRGEVLADCETRLLSPFNGDEALQKLAAGLQILIEKSGYPRQRLLGIGVGLPGITQRREGTISFSPSTGWTGLPVKQEIERKLGIPALIDNDVNLMALGEYVEGVGTGSATMVYLYVGTGIGSGIMIDGQLYRGGSEAAGEVGFMMIGPNSGNKLTGAGVFEQNYSTAAILARAKGLLSGLDEGSSIIQQLIAYANQGNTAAKQLLDDTYRHWAYGLANIVSVLNPDLLVLSGEMIHIDDKGVKQISELLEQSIPVMPRVKKAALGNRAGMVGAVHSVLEAFFSAKLMKE</sequence>
<dbReference type="InterPro" id="IPR036388">
    <property type="entry name" value="WH-like_DNA-bd_sf"/>
</dbReference>
<reference evidence="4" key="1">
    <citation type="submission" date="2021-01" db="EMBL/GenBank/DDBJ databases">
        <title>Genomic Encyclopedia of Type Strains, Phase IV (KMG-IV): sequencing the most valuable type-strain genomes for metagenomic binning, comparative biology and taxonomic classification.</title>
        <authorList>
            <person name="Goeker M."/>
        </authorList>
    </citation>
    <scope>NUCLEOTIDE SEQUENCE</scope>
    <source>
        <strain evidence="4">DSM 25523</strain>
    </source>
</reference>
<keyword evidence="5" id="KW-1185">Reference proteome</keyword>
<evidence type="ECO:0000313" key="4">
    <source>
        <dbReference type="EMBL" id="MBM7590678.1"/>
    </source>
</evidence>
<dbReference type="PANTHER" id="PTHR18964">
    <property type="entry name" value="ROK (REPRESSOR, ORF, KINASE) FAMILY"/>
    <property type="match status" value="1"/>
</dbReference>
<accession>A0A938XUF9</accession>
<dbReference type="SUPFAM" id="SSF53067">
    <property type="entry name" value="Actin-like ATPase domain"/>
    <property type="match status" value="1"/>
</dbReference>